<evidence type="ECO:0000256" key="8">
    <source>
        <dbReference type="ARBA" id="ARBA00023065"/>
    </source>
</evidence>
<evidence type="ECO:0000256" key="1">
    <source>
        <dbReference type="ARBA" id="ARBA00004651"/>
    </source>
</evidence>
<feature type="transmembrane region" description="Helical" evidence="13">
    <location>
        <begin position="314"/>
        <end position="333"/>
    </location>
</feature>
<comment type="similarity">
    <text evidence="2">Belongs to the CorA metal ion transporter (MIT) (TC 1.A.35) family.</text>
</comment>
<dbReference type="SUPFAM" id="SSF143865">
    <property type="entry name" value="CorA soluble domain-like"/>
    <property type="match status" value="1"/>
</dbReference>
<organism evidence="14 15">
    <name type="scientific">Rarobacter faecitabidus</name>
    <dbReference type="NCBI Taxonomy" id="13243"/>
    <lineage>
        <taxon>Bacteria</taxon>
        <taxon>Bacillati</taxon>
        <taxon>Actinomycetota</taxon>
        <taxon>Actinomycetes</taxon>
        <taxon>Micrococcales</taxon>
        <taxon>Rarobacteraceae</taxon>
        <taxon>Rarobacter</taxon>
    </lineage>
</organism>
<dbReference type="GO" id="GO:0000287">
    <property type="term" value="F:magnesium ion binding"/>
    <property type="evidence" value="ECO:0007669"/>
    <property type="project" value="TreeGrafter"/>
</dbReference>
<evidence type="ECO:0000256" key="5">
    <source>
        <dbReference type="ARBA" id="ARBA00022692"/>
    </source>
</evidence>
<dbReference type="PANTHER" id="PTHR46494:SF1">
    <property type="entry name" value="CORA FAMILY METAL ION TRANSPORTER (EUROFUNG)"/>
    <property type="match status" value="1"/>
</dbReference>
<feature type="compositionally biased region" description="Polar residues" evidence="12">
    <location>
        <begin position="17"/>
        <end position="27"/>
    </location>
</feature>
<keyword evidence="4" id="KW-1003">Cell membrane</keyword>
<dbReference type="InterPro" id="IPR045861">
    <property type="entry name" value="CorA_cytoplasmic_dom"/>
</dbReference>
<dbReference type="EMBL" id="VFOS01000001">
    <property type="protein sequence ID" value="TQL63999.1"/>
    <property type="molecule type" value="Genomic_DNA"/>
</dbReference>
<protein>
    <submittedName>
        <fullName evidence="14">Magnesium transporter</fullName>
    </submittedName>
</protein>
<dbReference type="GO" id="GO:0015095">
    <property type="term" value="F:magnesium ion transmembrane transporter activity"/>
    <property type="evidence" value="ECO:0007669"/>
    <property type="project" value="TreeGrafter"/>
</dbReference>
<evidence type="ECO:0000256" key="6">
    <source>
        <dbReference type="ARBA" id="ARBA00022842"/>
    </source>
</evidence>
<keyword evidence="8" id="KW-0406">Ion transport</keyword>
<dbReference type="RefSeq" id="WP_170222574.1">
    <property type="nucleotide sequence ID" value="NZ_BAAASV010000003.1"/>
</dbReference>
<evidence type="ECO:0000313" key="14">
    <source>
        <dbReference type="EMBL" id="TQL63999.1"/>
    </source>
</evidence>
<keyword evidence="6" id="KW-0460">Magnesium</keyword>
<keyword evidence="3" id="KW-0813">Transport</keyword>
<keyword evidence="7 13" id="KW-1133">Transmembrane helix</keyword>
<dbReference type="InterPro" id="IPR002523">
    <property type="entry name" value="MgTranspt_CorA/ZnTranspt_ZntB"/>
</dbReference>
<dbReference type="PANTHER" id="PTHR46494">
    <property type="entry name" value="CORA FAMILY METAL ION TRANSPORTER (EUROFUNG)"/>
    <property type="match status" value="1"/>
</dbReference>
<comment type="catalytic activity">
    <reaction evidence="10">
        <text>Mg(2+)(in) = Mg(2+)(out)</text>
        <dbReference type="Rhea" id="RHEA:29827"/>
        <dbReference type="ChEBI" id="CHEBI:18420"/>
    </reaction>
</comment>
<comment type="caution">
    <text evidence="14">The sequence shown here is derived from an EMBL/GenBank/DDBJ whole genome shotgun (WGS) entry which is preliminary data.</text>
</comment>
<dbReference type="SUPFAM" id="SSF144083">
    <property type="entry name" value="Magnesium transport protein CorA, transmembrane region"/>
    <property type="match status" value="1"/>
</dbReference>
<dbReference type="Proteomes" id="UP000315389">
    <property type="component" value="Unassembled WGS sequence"/>
</dbReference>
<dbReference type="InterPro" id="IPR045863">
    <property type="entry name" value="CorA_TM1_TM2"/>
</dbReference>
<name>A0A542ZUM6_RARFA</name>
<evidence type="ECO:0000256" key="10">
    <source>
        <dbReference type="ARBA" id="ARBA00034269"/>
    </source>
</evidence>
<dbReference type="GO" id="GO:0050897">
    <property type="term" value="F:cobalt ion binding"/>
    <property type="evidence" value="ECO:0007669"/>
    <property type="project" value="TreeGrafter"/>
</dbReference>
<proteinExistence type="inferred from homology"/>
<feature type="compositionally biased region" description="Basic and acidic residues" evidence="12">
    <location>
        <begin position="1"/>
        <end position="12"/>
    </location>
</feature>
<feature type="transmembrane region" description="Helical" evidence="13">
    <location>
        <begin position="345"/>
        <end position="365"/>
    </location>
</feature>
<dbReference type="Pfam" id="PF01544">
    <property type="entry name" value="CorA"/>
    <property type="match status" value="1"/>
</dbReference>
<dbReference type="GO" id="GO:0005886">
    <property type="term" value="C:plasma membrane"/>
    <property type="evidence" value="ECO:0007669"/>
    <property type="project" value="UniProtKB-SubCell"/>
</dbReference>
<evidence type="ECO:0000256" key="13">
    <source>
        <dbReference type="SAM" id="Phobius"/>
    </source>
</evidence>
<evidence type="ECO:0000256" key="4">
    <source>
        <dbReference type="ARBA" id="ARBA00022475"/>
    </source>
</evidence>
<evidence type="ECO:0000256" key="12">
    <source>
        <dbReference type="SAM" id="MobiDB-lite"/>
    </source>
</evidence>
<evidence type="ECO:0000256" key="2">
    <source>
        <dbReference type="ARBA" id="ARBA00009765"/>
    </source>
</evidence>
<accession>A0A542ZUM6</accession>
<evidence type="ECO:0000256" key="11">
    <source>
        <dbReference type="ARBA" id="ARBA00045497"/>
    </source>
</evidence>
<reference evidence="14 15" key="1">
    <citation type="submission" date="2019-06" db="EMBL/GenBank/DDBJ databases">
        <title>Sequencing the genomes of 1000 actinobacteria strains.</title>
        <authorList>
            <person name="Klenk H.-P."/>
        </authorList>
    </citation>
    <scope>NUCLEOTIDE SEQUENCE [LARGE SCALE GENOMIC DNA]</scope>
    <source>
        <strain evidence="14 15">DSM 4813</strain>
    </source>
</reference>
<dbReference type="Gene3D" id="3.30.460.20">
    <property type="entry name" value="CorA soluble domain-like"/>
    <property type="match status" value="1"/>
</dbReference>
<dbReference type="GO" id="GO:0015087">
    <property type="term" value="F:cobalt ion transmembrane transporter activity"/>
    <property type="evidence" value="ECO:0007669"/>
    <property type="project" value="TreeGrafter"/>
</dbReference>
<dbReference type="Gene3D" id="1.20.58.340">
    <property type="entry name" value="Magnesium transport protein CorA, transmembrane region"/>
    <property type="match status" value="2"/>
</dbReference>
<dbReference type="FunFam" id="1.20.58.340:FF:000004">
    <property type="entry name" value="Magnesium transport protein CorA"/>
    <property type="match status" value="1"/>
</dbReference>
<feature type="region of interest" description="Disordered" evidence="12">
    <location>
        <begin position="1"/>
        <end position="28"/>
    </location>
</feature>
<keyword evidence="15" id="KW-1185">Reference proteome</keyword>
<gene>
    <name evidence="14" type="ORF">FB461_0483</name>
</gene>
<dbReference type="CDD" id="cd12830">
    <property type="entry name" value="MtCorA-like"/>
    <property type="match status" value="1"/>
</dbReference>
<comment type="function">
    <text evidence="11">Mediates influx of magnesium ions. Alternates between open and closed states. Activated by low cytoplasmic Mg(2+) levels. Inactive when cytoplasmic Mg(2+) levels are high.</text>
</comment>
<evidence type="ECO:0000256" key="9">
    <source>
        <dbReference type="ARBA" id="ARBA00023136"/>
    </source>
</evidence>
<sequence>MMRKLRPNEGRAGRTSRLPSQGSSAVSPATPGVIARFVIDGQPSRVPEDISIADATAFAQEQPDGMALFLYLAPTPDEIAELATAWKLHPLLLEDLVNARQRPKLERYGDALFLVARSARYIDETEEVDFAEFHVLVRPNAVAVLCQDERWIDGTNGARFHEQDSATLKGQEGALLTNETLLRLGPEAVVYRLLDAIVDGYAPVLRGVSIDKEQIERQVFSGDAAVAERIYRLSQEVIDMQQAISSLTEVLDGLRGGFVKYDIPDELRSYLDDLADHLRRAATQISDLRVALAQILNVNATLVAQRQNEDMKKISGWAAILFAPTLIGAIYGMNFDDMPELHWTFGYPMAIGLMVGLGVLLYVIFKRSKWM</sequence>
<keyword evidence="5 13" id="KW-0812">Transmembrane</keyword>
<keyword evidence="9 13" id="KW-0472">Membrane</keyword>
<comment type="subcellular location">
    <subcellularLocation>
        <location evidence="1">Cell membrane</location>
        <topology evidence="1">Multi-pass membrane protein</topology>
    </subcellularLocation>
</comment>
<dbReference type="AlphaFoldDB" id="A0A542ZUM6"/>
<evidence type="ECO:0000313" key="15">
    <source>
        <dbReference type="Proteomes" id="UP000315389"/>
    </source>
</evidence>
<evidence type="ECO:0000256" key="3">
    <source>
        <dbReference type="ARBA" id="ARBA00022448"/>
    </source>
</evidence>
<evidence type="ECO:0000256" key="7">
    <source>
        <dbReference type="ARBA" id="ARBA00022989"/>
    </source>
</evidence>